<evidence type="ECO:0000256" key="8">
    <source>
        <dbReference type="ARBA" id="ARBA00023136"/>
    </source>
</evidence>
<evidence type="ECO:0000256" key="3">
    <source>
        <dbReference type="ARBA" id="ARBA00022475"/>
    </source>
</evidence>
<dbReference type="SMART" id="SM01091">
    <property type="entry name" value="CorC_HlyC"/>
    <property type="match status" value="1"/>
</dbReference>
<evidence type="ECO:0000256" key="4">
    <source>
        <dbReference type="ARBA" id="ARBA00022692"/>
    </source>
</evidence>
<dbReference type="Gene3D" id="3.10.580.10">
    <property type="entry name" value="CBS-domain"/>
    <property type="match status" value="1"/>
</dbReference>
<dbReference type="Gene3D" id="3.30.465.10">
    <property type="match status" value="1"/>
</dbReference>
<dbReference type="AlphaFoldDB" id="A0A918E435"/>
<reference evidence="15" key="2">
    <citation type="submission" date="2020-09" db="EMBL/GenBank/DDBJ databases">
        <authorList>
            <person name="Sun Q."/>
            <person name="Zhou Y."/>
        </authorList>
    </citation>
    <scope>NUCLEOTIDE SEQUENCE</scope>
    <source>
        <strain evidence="15">CGMCC 4.7430</strain>
    </source>
</reference>
<keyword evidence="7 9" id="KW-0129">CBS domain</keyword>
<keyword evidence="4 10" id="KW-0812">Transmembrane</keyword>
<proteinExistence type="inferred from homology"/>
<dbReference type="SUPFAM" id="SSF54631">
    <property type="entry name" value="CBS-domain pair"/>
    <property type="match status" value="1"/>
</dbReference>
<dbReference type="SMART" id="SM00116">
    <property type="entry name" value="CBS"/>
    <property type="match status" value="2"/>
</dbReference>
<evidence type="ECO:0000256" key="1">
    <source>
        <dbReference type="ARBA" id="ARBA00004651"/>
    </source>
</evidence>
<dbReference type="EMBL" id="BMNK01000002">
    <property type="protein sequence ID" value="GGP03542.1"/>
    <property type="molecule type" value="Genomic_DNA"/>
</dbReference>
<evidence type="ECO:0000256" key="2">
    <source>
        <dbReference type="ARBA" id="ARBA00006337"/>
    </source>
</evidence>
<feature type="region of interest" description="Disordered" evidence="11">
    <location>
        <begin position="442"/>
        <end position="462"/>
    </location>
</feature>
<dbReference type="CDD" id="cd04590">
    <property type="entry name" value="CBS_pair_CorC_HlyC_assoc"/>
    <property type="match status" value="1"/>
</dbReference>
<keyword evidence="16" id="KW-1185">Reference proteome</keyword>
<keyword evidence="5" id="KW-0677">Repeat</keyword>
<feature type="domain" description="CNNM transmembrane" evidence="14">
    <location>
        <begin position="4"/>
        <end position="215"/>
    </location>
</feature>
<dbReference type="RefSeq" id="WP_225277109.1">
    <property type="nucleotide sequence ID" value="NZ_BMNK01000002.1"/>
</dbReference>
<feature type="transmembrane region" description="Helical" evidence="12">
    <location>
        <begin position="6"/>
        <end position="27"/>
    </location>
</feature>
<evidence type="ECO:0000256" key="10">
    <source>
        <dbReference type="PROSITE-ProRule" id="PRU01193"/>
    </source>
</evidence>
<feature type="transmembrane region" description="Helical" evidence="12">
    <location>
        <begin position="63"/>
        <end position="83"/>
    </location>
</feature>
<dbReference type="GO" id="GO:0005886">
    <property type="term" value="C:plasma membrane"/>
    <property type="evidence" value="ECO:0007669"/>
    <property type="project" value="UniProtKB-SubCell"/>
</dbReference>
<dbReference type="InterPro" id="IPR016169">
    <property type="entry name" value="FAD-bd_PCMH_sub2"/>
</dbReference>
<name>A0A918E435_9ACTN</name>
<gene>
    <name evidence="15" type="ORF">GCM10012278_15180</name>
</gene>
<evidence type="ECO:0000313" key="16">
    <source>
        <dbReference type="Proteomes" id="UP000660745"/>
    </source>
</evidence>
<organism evidence="15 16">
    <name type="scientific">Nonomuraea glycinis</name>
    <dbReference type="NCBI Taxonomy" id="2047744"/>
    <lineage>
        <taxon>Bacteria</taxon>
        <taxon>Bacillati</taxon>
        <taxon>Actinomycetota</taxon>
        <taxon>Actinomycetes</taxon>
        <taxon>Streptosporangiales</taxon>
        <taxon>Streptosporangiaceae</taxon>
        <taxon>Nonomuraea</taxon>
    </lineage>
</organism>
<reference evidence="15" key="1">
    <citation type="journal article" date="2014" name="Int. J. Syst. Evol. Microbiol.">
        <title>Complete genome sequence of Corynebacterium casei LMG S-19264T (=DSM 44701T), isolated from a smear-ripened cheese.</title>
        <authorList>
            <consortium name="US DOE Joint Genome Institute (JGI-PGF)"/>
            <person name="Walter F."/>
            <person name="Albersmeier A."/>
            <person name="Kalinowski J."/>
            <person name="Ruckert C."/>
        </authorList>
    </citation>
    <scope>NUCLEOTIDE SEQUENCE</scope>
    <source>
        <strain evidence="15">CGMCC 4.7430</strain>
    </source>
</reference>
<evidence type="ECO:0000256" key="5">
    <source>
        <dbReference type="ARBA" id="ARBA00022737"/>
    </source>
</evidence>
<comment type="subcellular location">
    <subcellularLocation>
        <location evidence="1">Cell membrane</location>
        <topology evidence="1">Multi-pass membrane protein</topology>
    </subcellularLocation>
</comment>
<dbReference type="PANTHER" id="PTHR43099:SF6">
    <property type="entry name" value="UPF0053 PROTEIN RV1842C"/>
    <property type="match status" value="1"/>
</dbReference>
<evidence type="ECO:0000256" key="9">
    <source>
        <dbReference type="PROSITE-ProRule" id="PRU00703"/>
    </source>
</evidence>
<evidence type="ECO:0000256" key="7">
    <source>
        <dbReference type="ARBA" id="ARBA00023122"/>
    </source>
</evidence>
<dbReference type="Pfam" id="PF00571">
    <property type="entry name" value="CBS"/>
    <property type="match status" value="2"/>
</dbReference>
<dbReference type="GO" id="GO:0050660">
    <property type="term" value="F:flavin adenine dinucleotide binding"/>
    <property type="evidence" value="ECO:0007669"/>
    <property type="project" value="InterPro"/>
</dbReference>
<evidence type="ECO:0000256" key="11">
    <source>
        <dbReference type="SAM" id="MobiDB-lite"/>
    </source>
</evidence>
<dbReference type="InterPro" id="IPR005170">
    <property type="entry name" value="Transptr-assoc_dom"/>
</dbReference>
<dbReference type="PROSITE" id="PS51371">
    <property type="entry name" value="CBS"/>
    <property type="match status" value="2"/>
</dbReference>
<dbReference type="InterPro" id="IPR051676">
    <property type="entry name" value="UPF0053_domain"/>
</dbReference>
<evidence type="ECO:0000313" key="15">
    <source>
        <dbReference type="EMBL" id="GGP03542.1"/>
    </source>
</evidence>
<sequence length="462" mass="48708">MGAGLMSVVLGLVAIFVLTLATGYFVAQEFAYVSADRLALSQQAAAGDKKAAKAVQVMGRLSFMLSGAQLGITVTALVVGFIARPALVELIAPALTAVGLPAGMVGAVAVAIGFALATIIQMVLGELAPKNLALARPEPLARALASSTLIYLKVAGPVIKLFDTAANRLLRAVGIEPVEELHHGATLEELGHIIGESEAHGHMPGSQADVLERALAFSEHTAEEVMVPRVDVVVIAAAATVAELDELIAAHGHTHYPVLGGTLDDVMGLVSLRDVAAVPVEKAATTRVGDLARDVLLVPFSLSLPDLVAQLHARGEEVACVVDEHGGLAGLVTWEDVAEELVGEIADENDAEAPRVLRRGDDWELDAALRIDEIALETELNLPDEDEYDTLAGLILHRLGRFAVPGDVITAELPATLDPAAPTHARIEVRTLNRHVPERVRLTPYRPDGADGQDDREGEEQP</sequence>
<evidence type="ECO:0000256" key="6">
    <source>
        <dbReference type="ARBA" id="ARBA00022989"/>
    </source>
</evidence>
<dbReference type="PANTHER" id="PTHR43099">
    <property type="entry name" value="UPF0053 PROTEIN YRKA"/>
    <property type="match status" value="1"/>
</dbReference>
<comment type="similarity">
    <text evidence="2">Belongs to the UPF0053 family.</text>
</comment>
<dbReference type="InterPro" id="IPR044751">
    <property type="entry name" value="Ion_transp-like_CBS"/>
</dbReference>
<comment type="caution">
    <text evidence="15">The sequence shown here is derived from an EMBL/GenBank/DDBJ whole genome shotgun (WGS) entry which is preliminary data.</text>
</comment>
<keyword evidence="8 10" id="KW-0472">Membrane</keyword>
<dbReference type="SUPFAM" id="SSF56176">
    <property type="entry name" value="FAD-binding/transporter-associated domain-like"/>
    <property type="match status" value="1"/>
</dbReference>
<evidence type="ECO:0000259" key="13">
    <source>
        <dbReference type="PROSITE" id="PS51371"/>
    </source>
</evidence>
<accession>A0A918E435</accession>
<keyword evidence="6 10" id="KW-1133">Transmembrane helix</keyword>
<dbReference type="InterPro" id="IPR046342">
    <property type="entry name" value="CBS_dom_sf"/>
</dbReference>
<evidence type="ECO:0000259" key="14">
    <source>
        <dbReference type="PROSITE" id="PS51846"/>
    </source>
</evidence>
<dbReference type="PROSITE" id="PS51846">
    <property type="entry name" value="CNNM"/>
    <property type="match status" value="1"/>
</dbReference>
<protein>
    <submittedName>
        <fullName evidence="15">Membrane protein</fullName>
    </submittedName>
</protein>
<dbReference type="InterPro" id="IPR002550">
    <property type="entry name" value="CNNM"/>
</dbReference>
<dbReference type="Pfam" id="PF03471">
    <property type="entry name" value="CorC_HlyC"/>
    <property type="match status" value="1"/>
</dbReference>
<feature type="compositionally biased region" description="Acidic residues" evidence="11">
    <location>
        <begin position="451"/>
        <end position="462"/>
    </location>
</feature>
<feature type="transmembrane region" description="Helical" evidence="12">
    <location>
        <begin position="103"/>
        <end position="124"/>
    </location>
</feature>
<keyword evidence="3" id="KW-1003">Cell membrane</keyword>
<dbReference type="Proteomes" id="UP000660745">
    <property type="component" value="Unassembled WGS sequence"/>
</dbReference>
<evidence type="ECO:0000256" key="12">
    <source>
        <dbReference type="SAM" id="Phobius"/>
    </source>
</evidence>
<dbReference type="Pfam" id="PF01595">
    <property type="entry name" value="CNNM"/>
    <property type="match status" value="1"/>
</dbReference>
<feature type="domain" description="CBS" evidence="13">
    <location>
        <begin position="291"/>
        <end position="348"/>
    </location>
</feature>
<dbReference type="InterPro" id="IPR000644">
    <property type="entry name" value="CBS_dom"/>
</dbReference>
<feature type="domain" description="CBS" evidence="13">
    <location>
        <begin position="226"/>
        <end position="285"/>
    </location>
</feature>
<dbReference type="InterPro" id="IPR036318">
    <property type="entry name" value="FAD-bd_PCMH-like_sf"/>
</dbReference>